<keyword evidence="4" id="KW-1185">Reference proteome</keyword>
<dbReference type="SUPFAM" id="SSF53474">
    <property type="entry name" value="alpha/beta-Hydrolases"/>
    <property type="match status" value="1"/>
</dbReference>
<dbReference type="InterPro" id="IPR000073">
    <property type="entry name" value="AB_hydrolase_1"/>
</dbReference>
<protein>
    <submittedName>
        <fullName evidence="2">Putative hydrolase</fullName>
    </submittedName>
</protein>
<dbReference type="HOGENOM" id="CLU_020336_50_2_11"/>
<dbReference type="PATRIC" id="fig|452652.3.peg.64"/>
<proteinExistence type="predicted"/>
<evidence type="ECO:0000313" key="2">
    <source>
        <dbReference type="EMBL" id="BAJ25924.1"/>
    </source>
</evidence>
<dbReference type="KEGG" id="ksk:KSE_00720t"/>
<dbReference type="RefSeq" id="WP_014133246.1">
    <property type="nucleotide sequence ID" value="NC_016109.1"/>
</dbReference>
<dbReference type="PANTHER" id="PTHR43798">
    <property type="entry name" value="MONOACYLGLYCEROL LIPASE"/>
    <property type="match status" value="1"/>
</dbReference>
<dbReference type="KEGG" id="ksk:KSE_76020t"/>
<accession>E4MZ31</accession>
<dbReference type="Pfam" id="PF00561">
    <property type="entry name" value="Abhydrolase_1"/>
    <property type="match status" value="1"/>
</dbReference>
<gene>
    <name evidence="2" type="ordered locus">KSE_00720t</name>
    <name evidence="3" type="ordered locus">KSE_76020t</name>
</gene>
<dbReference type="AlphaFoldDB" id="E4MZ31"/>
<dbReference type="PANTHER" id="PTHR43798:SF33">
    <property type="entry name" value="HYDROLASE, PUTATIVE (AFU_ORTHOLOGUE AFUA_2G14860)-RELATED"/>
    <property type="match status" value="1"/>
</dbReference>
<name>E4MZ31_KITSK</name>
<dbReference type="Proteomes" id="UP000007076">
    <property type="component" value="Chromosome"/>
</dbReference>
<dbReference type="GO" id="GO:0016020">
    <property type="term" value="C:membrane"/>
    <property type="evidence" value="ECO:0007669"/>
    <property type="project" value="TreeGrafter"/>
</dbReference>
<dbReference type="InterPro" id="IPR050266">
    <property type="entry name" value="AB_hydrolase_sf"/>
</dbReference>
<dbReference type="GO" id="GO:0016787">
    <property type="term" value="F:hydrolase activity"/>
    <property type="evidence" value="ECO:0007669"/>
    <property type="project" value="UniProtKB-KW"/>
</dbReference>
<feature type="domain" description="AB hydrolase-1" evidence="1">
    <location>
        <begin position="22"/>
        <end position="249"/>
    </location>
</feature>
<dbReference type="EMBL" id="AP010968">
    <property type="protein sequence ID" value="BAJ25924.1"/>
    <property type="molecule type" value="Genomic_DNA"/>
</dbReference>
<evidence type="ECO:0000259" key="1">
    <source>
        <dbReference type="Pfam" id="PF00561"/>
    </source>
</evidence>
<dbReference type="InterPro" id="IPR029058">
    <property type="entry name" value="AB_hydrolase_fold"/>
</dbReference>
<dbReference type="EMBL" id="AP010968">
    <property type="protein sequence ID" value="BAJ33354.1"/>
    <property type="molecule type" value="Genomic_DNA"/>
</dbReference>
<evidence type="ECO:0000313" key="3">
    <source>
        <dbReference type="EMBL" id="BAJ33354.1"/>
    </source>
</evidence>
<keyword evidence="2" id="KW-0378">Hydrolase</keyword>
<dbReference type="eggNOG" id="COG2021">
    <property type="taxonomic scope" value="Bacteria"/>
</dbReference>
<reference evidence="2 4" key="1">
    <citation type="journal article" date="2010" name="DNA Res.">
        <title>Genome sequence of Kitasatospora setae NBRC 14216T: an evolutionary snapshot of the family Streptomycetaceae.</title>
        <authorList>
            <person name="Ichikawa N."/>
            <person name="Oguchi A."/>
            <person name="Ikeda H."/>
            <person name="Ishikawa J."/>
            <person name="Kitani S."/>
            <person name="Watanabe Y."/>
            <person name="Nakamura S."/>
            <person name="Katano Y."/>
            <person name="Kishi E."/>
            <person name="Sasagawa M."/>
            <person name="Ankai A."/>
            <person name="Fukui S."/>
            <person name="Hashimoto Y."/>
            <person name="Kamata S."/>
            <person name="Otoguro M."/>
            <person name="Tanikawa S."/>
            <person name="Nihira T."/>
            <person name="Horinouchi S."/>
            <person name="Ohnishi Y."/>
            <person name="Hayakawa M."/>
            <person name="Kuzuyama T."/>
            <person name="Arisawa A."/>
            <person name="Nomoto F."/>
            <person name="Miura H."/>
            <person name="Takahashi Y."/>
            <person name="Fujita N."/>
        </authorList>
    </citation>
    <scope>NUCLEOTIDE SEQUENCE [LARGE SCALE GENOMIC DNA]</scope>
    <source>
        <strain evidence="4">ATCC 33774 / DSM 43861 / JCM 3304 / KCC A-0304 / NBRC 14216 / KM-6054</strain>
        <strain evidence="2">KM-6054</strain>
    </source>
</reference>
<dbReference type="STRING" id="452652.KSE_00720t"/>
<dbReference type="PRINTS" id="PR00111">
    <property type="entry name" value="ABHYDROLASE"/>
</dbReference>
<sequence length="261" mass="27680">MPTVHAAGTDVHYRTEGTGPGLLLVHGSTADSETNFADLRPRFTARHTVITPDYAGSGLTALPEGPLTLDHLVAQVTAAARAAGADRSAPVDVVGLSLGAVVAAALAARHPHLVRRLVLVGGWARNDDPRQEALLGLWRRLADLDTEAYQQFITLLAVSPAGLAGLDRAALAKAASTAVPSEGARRQIDLDLTVDIRDLLPAIHTPTLVVGATQDQVIPVGHSRELHRAIRGSRYAEIDSGHNIPYERPAELTALITDFLR</sequence>
<organism evidence="2 4">
    <name type="scientific">Kitasatospora setae (strain ATCC 33774 / DSM 43861 / JCM 3304 / KCC A-0304 / NBRC 14216 / KM-6054)</name>
    <name type="common">Streptomyces setae</name>
    <dbReference type="NCBI Taxonomy" id="452652"/>
    <lineage>
        <taxon>Bacteria</taxon>
        <taxon>Bacillati</taxon>
        <taxon>Actinomycetota</taxon>
        <taxon>Actinomycetes</taxon>
        <taxon>Kitasatosporales</taxon>
        <taxon>Streptomycetaceae</taxon>
        <taxon>Kitasatospora</taxon>
    </lineage>
</organism>
<evidence type="ECO:0000313" key="4">
    <source>
        <dbReference type="Proteomes" id="UP000007076"/>
    </source>
</evidence>
<dbReference type="Gene3D" id="3.40.50.1820">
    <property type="entry name" value="alpha/beta hydrolase"/>
    <property type="match status" value="1"/>
</dbReference>